<feature type="region of interest" description="Disordered" evidence="1">
    <location>
        <begin position="33"/>
        <end position="80"/>
    </location>
</feature>
<protein>
    <submittedName>
        <fullName evidence="2">Uncharacterized protein</fullName>
    </submittedName>
</protein>
<proteinExistence type="predicted"/>
<evidence type="ECO:0000313" key="3">
    <source>
        <dbReference type="Proteomes" id="UP001140949"/>
    </source>
</evidence>
<accession>A0AAX6DWR6</accession>
<dbReference type="EMBL" id="JANAVB010041419">
    <property type="protein sequence ID" value="KAJ6796243.1"/>
    <property type="molecule type" value="Genomic_DNA"/>
</dbReference>
<comment type="caution">
    <text evidence="2">The sequence shown here is derived from an EMBL/GenBank/DDBJ whole genome shotgun (WGS) entry which is preliminary data.</text>
</comment>
<reference evidence="2" key="1">
    <citation type="journal article" date="2023" name="GigaByte">
        <title>Genome assembly of the bearded iris, Iris pallida Lam.</title>
        <authorList>
            <person name="Bruccoleri R.E."/>
            <person name="Oakeley E.J."/>
            <person name="Faust A.M.E."/>
            <person name="Altorfer M."/>
            <person name="Dessus-Babus S."/>
            <person name="Burckhardt D."/>
            <person name="Oertli M."/>
            <person name="Naumann U."/>
            <person name="Petersen F."/>
            <person name="Wong J."/>
        </authorList>
    </citation>
    <scope>NUCLEOTIDE SEQUENCE</scope>
    <source>
        <strain evidence="2">GSM-AAB239-AS_SAM_17_03QT</strain>
    </source>
</reference>
<dbReference type="Proteomes" id="UP001140949">
    <property type="component" value="Unassembled WGS sequence"/>
</dbReference>
<reference evidence="2" key="2">
    <citation type="submission" date="2023-04" db="EMBL/GenBank/DDBJ databases">
        <authorList>
            <person name="Bruccoleri R.E."/>
            <person name="Oakeley E.J."/>
            <person name="Faust A.-M."/>
            <person name="Dessus-Babus S."/>
            <person name="Altorfer M."/>
            <person name="Burckhardt D."/>
            <person name="Oertli M."/>
            <person name="Naumann U."/>
            <person name="Petersen F."/>
            <person name="Wong J."/>
        </authorList>
    </citation>
    <scope>NUCLEOTIDE SEQUENCE</scope>
    <source>
        <strain evidence="2">GSM-AAB239-AS_SAM_17_03QT</strain>
        <tissue evidence="2">Leaf</tissue>
    </source>
</reference>
<gene>
    <name evidence="2" type="ORF">M6B38_222635</name>
</gene>
<keyword evidence="3" id="KW-1185">Reference proteome</keyword>
<feature type="compositionally biased region" description="Pro residues" evidence="1">
    <location>
        <begin position="55"/>
        <end position="68"/>
    </location>
</feature>
<evidence type="ECO:0000256" key="1">
    <source>
        <dbReference type="SAM" id="MobiDB-lite"/>
    </source>
</evidence>
<name>A0AAX6DWR6_IRIPA</name>
<dbReference type="AlphaFoldDB" id="A0AAX6DWR6"/>
<organism evidence="2 3">
    <name type="scientific">Iris pallida</name>
    <name type="common">Sweet iris</name>
    <dbReference type="NCBI Taxonomy" id="29817"/>
    <lineage>
        <taxon>Eukaryota</taxon>
        <taxon>Viridiplantae</taxon>
        <taxon>Streptophyta</taxon>
        <taxon>Embryophyta</taxon>
        <taxon>Tracheophyta</taxon>
        <taxon>Spermatophyta</taxon>
        <taxon>Magnoliopsida</taxon>
        <taxon>Liliopsida</taxon>
        <taxon>Asparagales</taxon>
        <taxon>Iridaceae</taxon>
        <taxon>Iridoideae</taxon>
        <taxon>Irideae</taxon>
        <taxon>Iris</taxon>
    </lineage>
</organism>
<evidence type="ECO:0000313" key="2">
    <source>
        <dbReference type="EMBL" id="KAJ6796243.1"/>
    </source>
</evidence>
<sequence length="80" mass="8763">MHIPLPLLEKLESYELAPQYSWSEVSKALEDLKPSLHKQNPKAPPPSAAVEKRPQPPSSSPVRPPPPEISGLHPVKKTAS</sequence>